<dbReference type="InterPro" id="IPR028036">
    <property type="entry name" value="DMAC1-like_dom"/>
</dbReference>
<keyword evidence="2" id="KW-0472">Membrane</keyword>
<evidence type="ECO:0000313" key="4">
    <source>
        <dbReference type="EMBL" id="GJJ77390.1"/>
    </source>
</evidence>
<reference evidence="4" key="2">
    <citation type="journal article" date="2022" name="Microbiol. Resour. Announc.">
        <title>Whole-Genome Sequence of Entomortierella parvispora E1425, a Mucoromycotan Fungus Associated with Burkholderiaceae-Related Endosymbiotic Bacteria.</title>
        <authorList>
            <person name="Herlambang A."/>
            <person name="Guo Y."/>
            <person name="Takashima Y."/>
            <person name="Narisawa K."/>
            <person name="Ohta H."/>
            <person name="Nishizawa T."/>
        </authorList>
    </citation>
    <scope>NUCLEOTIDE SEQUENCE</scope>
    <source>
        <strain evidence="4">E1425</strain>
    </source>
</reference>
<name>A0A9P3HIV6_9FUNG</name>
<evidence type="ECO:0000256" key="2">
    <source>
        <dbReference type="SAM" id="Phobius"/>
    </source>
</evidence>
<reference evidence="4" key="1">
    <citation type="submission" date="2021-11" db="EMBL/GenBank/DDBJ databases">
        <authorList>
            <person name="Herlambang A."/>
            <person name="Guo Y."/>
            <person name="Takashima Y."/>
            <person name="Nishizawa T."/>
        </authorList>
    </citation>
    <scope>NUCLEOTIDE SEQUENCE</scope>
    <source>
        <strain evidence="4">E1425</strain>
    </source>
</reference>
<comment type="caution">
    <text evidence="4">The sequence shown here is derived from an EMBL/GenBank/DDBJ whole genome shotgun (WGS) entry which is preliminary data.</text>
</comment>
<evidence type="ECO:0000313" key="5">
    <source>
        <dbReference type="Proteomes" id="UP000827284"/>
    </source>
</evidence>
<evidence type="ECO:0000256" key="1">
    <source>
        <dbReference type="SAM" id="MobiDB-lite"/>
    </source>
</evidence>
<evidence type="ECO:0000259" key="3">
    <source>
        <dbReference type="Pfam" id="PF15055"/>
    </source>
</evidence>
<dbReference type="AlphaFoldDB" id="A0A9P3HIV6"/>
<feature type="compositionally biased region" description="Low complexity" evidence="1">
    <location>
        <begin position="31"/>
        <end position="46"/>
    </location>
</feature>
<feature type="transmembrane region" description="Helical" evidence="2">
    <location>
        <begin position="85"/>
        <end position="103"/>
    </location>
</feature>
<keyword evidence="2" id="KW-0812">Transmembrane</keyword>
<dbReference type="EMBL" id="BQFW01000013">
    <property type="protein sequence ID" value="GJJ77390.1"/>
    <property type="molecule type" value="Genomic_DNA"/>
</dbReference>
<keyword evidence="5" id="KW-1185">Reference proteome</keyword>
<proteinExistence type="predicted"/>
<feature type="domain" description="Distal membrane-arm assembly complex protein 1-like" evidence="3">
    <location>
        <begin position="50"/>
        <end position="94"/>
    </location>
</feature>
<feature type="region of interest" description="Disordered" evidence="1">
    <location>
        <begin position="1"/>
        <end position="46"/>
    </location>
</feature>
<accession>A0A9P3HIV6</accession>
<organism evidence="4 5">
    <name type="scientific">Entomortierella parvispora</name>
    <dbReference type="NCBI Taxonomy" id="205924"/>
    <lineage>
        <taxon>Eukaryota</taxon>
        <taxon>Fungi</taxon>
        <taxon>Fungi incertae sedis</taxon>
        <taxon>Mucoromycota</taxon>
        <taxon>Mortierellomycotina</taxon>
        <taxon>Mortierellomycetes</taxon>
        <taxon>Mortierellales</taxon>
        <taxon>Mortierellaceae</taxon>
        <taxon>Entomortierella</taxon>
    </lineage>
</organism>
<dbReference type="OrthoDB" id="6604875at2759"/>
<protein>
    <recommendedName>
        <fullName evidence="3">Distal membrane-arm assembly complex protein 1-like domain-containing protein</fullName>
    </recommendedName>
</protein>
<keyword evidence="2" id="KW-1133">Transmembrane helix</keyword>
<dbReference type="Pfam" id="PF15055">
    <property type="entry name" value="DMAC1_Dmo2"/>
    <property type="match status" value="1"/>
</dbReference>
<gene>
    <name evidence="4" type="ORF">EMPS_09749</name>
</gene>
<feature type="compositionally biased region" description="Polar residues" evidence="1">
    <location>
        <begin position="15"/>
        <end position="30"/>
    </location>
</feature>
<sequence>MSKAVLPMATEVKTDTPQAAPVSSTEKVNLQQQYNQQHRQQPQQQQLPGDCLPCKLIGCAGFGGLGLYSFYQAQQLPKNLVARRLGLGVMGSAFIAAAVYRLTMPISSQEAPQPEK</sequence>
<dbReference type="Proteomes" id="UP000827284">
    <property type="component" value="Unassembled WGS sequence"/>
</dbReference>